<dbReference type="AlphaFoldDB" id="A0A1D2MF56"/>
<evidence type="ECO:0000313" key="3">
    <source>
        <dbReference type="Proteomes" id="UP000094527"/>
    </source>
</evidence>
<feature type="signal peptide" evidence="1">
    <location>
        <begin position="1"/>
        <end position="25"/>
    </location>
</feature>
<gene>
    <name evidence="2" type="ORF">Ocin01_15042</name>
</gene>
<feature type="chain" id="PRO_5008903919" evidence="1">
    <location>
        <begin position="26"/>
        <end position="177"/>
    </location>
</feature>
<sequence>MISFAGKGVLVLAFLQLLCLREILSGTIKESLRDYEDLDYLAGETLHRVGTCDNNKTLVEIRFDSDNPPVTLITLCHDEDLDFTLWAKSYIFGEDLENSEGGGNRPSFKEGDFIQRFQRTIAISKLPKRKQLNACGLNLIGTTLCPNFEKLIFVERSPNPKWRPHYCCSESSYVLFY</sequence>
<evidence type="ECO:0000313" key="2">
    <source>
        <dbReference type="EMBL" id="ODM91640.1"/>
    </source>
</evidence>
<name>A0A1D2MF56_ORCCI</name>
<organism evidence="2 3">
    <name type="scientific">Orchesella cincta</name>
    <name type="common">Springtail</name>
    <name type="synonym">Podura cincta</name>
    <dbReference type="NCBI Taxonomy" id="48709"/>
    <lineage>
        <taxon>Eukaryota</taxon>
        <taxon>Metazoa</taxon>
        <taxon>Ecdysozoa</taxon>
        <taxon>Arthropoda</taxon>
        <taxon>Hexapoda</taxon>
        <taxon>Collembola</taxon>
        <taxon>Entomobryomorpha</taxon>
        <taxon>Entomobryoidea</taxon>
        <taxon>Orchesellidae</taxon>
        <taxon>Orchesellinae</taxon>
        <taxon>Orchesella</taxon>
    </lineage>
</organism>
<reference evidence="2 3" key="1">
    <citation type="journal article" date="2016" name="Genome Biol. Evol.">
        <title>Gene Family Evolution Reflects Adaptation to Soil Environmental Stressors in the Genome of the Collembolan Orchesella cincta.</title>
        <authorList>
            <person name="Faddeeva-Vakhrusheva A."/>
            <person name="Derks M.F."/>
            <person name="Anvar S.Y."/>
            <person name="Agamennone V."/>
            <person name="Suring W."/>
            <person name="Smit S."/>
            <person name="van Straalen N.M."/>
            <person name="Roelofs D."/>
        </authorList>
    </citation>
    <scope>NUCLEOTIDE SEQUENCE [LARGE SCALE GENOMIC DNA]</scope>
    <source>
        <tissue evidence="2">Mixed pool</tissue>
    </source>
</reference>
<dbReference type="EMBL" id="LJIJ01001466">
    <property type="protein sequence ID" value="ODM91640.1"/>
    <property type="molecule type" value="Genomic_DNA"/>
</dbReference>
<comment type="caution">
    <text evidence="2">The sequence shown here is derived from an EMBL/GenBank/DDBJ whole genome shotgun (WGS) entry which is preliminary data.</text>
</comment>
<protein>
    <submittedName>
        <fullName evidence="2">Uncharacterized protein</fullName>
    </submittedName>
</protein>
<proteinExistence type="predicted"/>
<evidence type="ECO:0000256" key="1">
    <source>
        <dbReference type="SAM" id="SignalP"/>
    </source>
</evidence>
<dbReference type="Proteomes" id="UP000094527">
    <property type="component" value="Unassembled WGS sequence"/>
</dbReference>
<accession>A0A1D2MF56</accession>
<keyword evidence="1" id="KW-0732">Signal</keyword>
<keyword evidence="3" id="KW-1185">Reference proteome</keyword>